<organism evidence="1">
    <name type="scientific">Pararge aegeria</name>
    <name type="common">speckled wood butterfly</name>
    <dbReference type="NCBI Taxonomy" id="116150"/>
    <lineage>
        <taxon>Eukaryota</taxon>
        <taxon>Metazoa</taxon>
        <taxon>Ecdysozoa</taxon>
        <taxon>Arthropoda</taxon>
        <taxon>Hexapoda</taxon>
        <taxon>Insecta</taxon>
        <taxon>Pterygota</taxon>
        <taxon>Neoptera</taxon>
        <taxon>Endopterygota</taxon>
        <taxon>Lepidoptera</taxon>
        <taxon>Glossata</taxon>
        <taxon>Ditrysia</taxon>
        <taxon>Papilionoidea</taxon>
        <taxon>Nymphalidae</taxon>
        <taxon>Satyrinae</taxon>
        <taxon>Satyrini</taxon>
        <taxon>Parargina</taxon>
        <taxon>Pararge</taxon>
    </lineage>
</organism>
<proteinExistence type="predicted"/>
<dbReference type="AlphaFoldDB" id="S4P0C6"/>
<reference evidence="1" key="2">
    <citation type="submission" date="2013-05" db="EMBL/GenBank/DDBJ databases">
        <authorList>
            <person name="Carter J.-M."/>
            <person name="Baker S.C."/>
            <person name="Pink R."/>
            <person name="Carter D.R.F."/>
            <person name="Collins A."/>
            <person name="Tomlin J."/>
            <person name="Gibbs M."/>
            <person name="Breuker C.J."/>
        </authorList>
    </citation>
    <scope>NUCLEOTIDE SEQUENCE</scope>
    <source>
        <tissue evidence="1">Ovary</tissue>
    </source>
</reference>
<name>S4P0C6_9NEOP</name>
<reference evidence="1" key="1">
    <citation type="journal article" date="2013" name="BMC Genomics">
        <title>Unscrambling butterfly oogenesis.</title>
        <authorList>
            <person name="Carter J.M."/>
            <person name="Baker S.C."/>
            <person name="Pink R."/>
            <person name="Carter D.R."/>
            <person name="Collins A."/>
            <person name="Tomlin J."/>
            <person name="Gibbs M."/>
            <person name="Breuker C.J."/>
        </authorList>
    </citation>
    <scope>NUCLEOTIDE SEQUENCE</scope>
    <source>
        <tissue evidence="1">Ovary</tissue>
    </source>
</reference>
<protein>
    <submittedName>
        <fullName evidence="1">Uncharacterized protein</fullName>
    </submittedName>
</protein>
<sequence length="72" mass="8074">MVNGKRVTPDYVDNNYSTYKLNGQTIHVQNAASLQPAAADRASVQRLYNIDATLKQVQTELRQEAAKLNVRL</sequence>
<dbReference type="EMBL" id="GAIX01010967">
    <property type="protein sequence ID" value="JAA81593.1"/>
    <property type="molecule type" value="Transcribed_RNA"/>
</dbReference>
<evidence type="ECO:0000313" key="1">
    <source>
        <dbReference type="EMBL" id="JAA81593.1"/>
    </source>
</evidence>
<accession>S4P0C6</accession>